<dbReference type="STRING" id="1182544.W9VGE4"/>
<dbReference type="RefSeq" id="XP_007762217.1">
    <property type="nucleotide sequence ID" value="XM_007764027.1"/>
</dbReference>
<dbReference type="eggNOG" id="ENOG502SA90">
    <property type="taxonomic scope" value="Eukaryota"/>
</dbReference>
<evidence type="ECO:0000313" key="3">
    <source>
        <dbReference type="Proteomes" id="UP000019473"/>
    </source>
</evidence>
<dbReference type="HOGENOM" id="CLU_818913_0_0_1"/>
<protein>
    <recommendedName>
        <fullName evidence="1">Peptidase A1 domain-containing protein</fullName>
    </recommendedName>
</protein>
<dbReference type="InterPro" id="IPR033121">
    <property type="entry name" value="PEPTIDASE_A1"/>
</dbReference>
<proteinExistence type="predicted"/>
<dbReference type="GeneID" id="19184602"/>
<keyword evidence="3" id="KW-1185">Reference proteome</keyword>
<dbReference type="OrthoDB" id="4074350at2759"/>
<dbReference type="VEuPathDB" id="FungiDB:A1O7_10043"/>
<dbReference type="SUPFAM" id="SSF50630">
    <property type="entry name" value="Acid proteases"/>
    <property type="match status" value="1"/>
</dbReference>
<feature type="domain" description="Peptidase A1" evidence="1">
    <location>
        <begin position="31"/>
        <end position="339"/>
    </location>
</feature>
<comment type="caution">
    <text evidence="2">The sequence shown here is derived from an EMBL/GenBank/DDBJ whole genome shotgun (WGS) entry which is preliminary data.</text>
</comment>
<reference evidence="2 3" key="1">
    <citation type="submission" date="2013-03" db="EMBL/GenBank/DDBJ databases">
        <title>The Genome Sequence of Cladophialophora yegresii CBS 114405.</title>
        <authorList>
            <consortium name="The Broad Institute Genomics Platform"/>
            <person name="Cuomo C."/>
            <person name="de Hoog S."/>
            <person name="Gorbushina A."/>
            <person name="Walker B."/>
            <person name="Young S.K."/>
            <person name="Zeng Q."/>
            <person name="Gargeya S."/>
            <person name="Fitzgerald M."/>
            <person name="Haas B."/>
            <person name="Abouelleil A."/>
            <person name="Allen A.W."/>
            <person name="Alvarado L."/>
            <person name="Arachchi H.M."/>
            <person name="Berlin A.M."/>
            <person name="Chapman S.B."/>
            <person name="Gainer-Dewar J."/>
            <person name="Goldberg J."/>
            <person name="Griggs A."/>
            <person name="Gujja S."/>
            <person name="Hansen M."/>
            <person name="Howarth C."/>
            <person name="Imamovic A."/>
            <person name="Ireland A."/>
            <person name="Larimer J."/>
            <person name="McCowan C."/>
            <person name="Murphy C."/>
            <person name="Pearson M."/>
            <person name="Poon T.W."/>
            <person name="Priest M."/>
            <person name="Roberts A."/>
            <person name="Saif S."/>
            <person name="Shea T."/>
            <person name="Sisk P."/>
            <person name="Sykes S."/>
            <person name="Wortman J."/>
            <person name="Nusbaum C."/>
            <person name="Birren B."/>
        </authorList>
    </citation>
    <scope>NUCLEOTIDE SEQUENCE [LARGE SCALE GENOMIC DNA]</scope>
    <source>
        <strain evidence="2 3">CBS 114405</strain>
    </source>
</reference>
<dbReference type="Proteomes" id="UP000019473">
    <property type="component" value="Unassembled WGS sequence"/>
</dbReference>
<dbReference type="EMBL" id="AMGW01000007">
    <property type="protein sequence ID" value="EXJ54702.1"/>
    <property type="molecule type" value="Genomic_DNA"/>
</dbReference>
<dbReference type="InterPro" id="IPR021109">
    <property type="entry name" value="Peptidase_aspartic_dom_sf"/>
</dbReference>
<gene>
    <name evidence="2" type="ORF">A1O7_10043</name>
</gene>
<organism evidence="2 3">
    <name type="scientific">Cladophialophora yegresii CBS 114405</name>
    <dbReference type="NCBI Taxonomy" id="1182544"/>
    <lineage>
        <taxon>Eukaryota</taxon>
        <taxon>Fungi</taxon>
        <taxon>Dikarya</taxon>
        <taxon>Ascomycota</taxon>
        <taxon>Pezizomycotina</taxon>
        <taxon>Eurotiomycetes</taxon>
        <taxon>Chaetothyriomycetidae</taxon>
        <taxon>Chaetothyriales</taxon>
        <taxon>Herpotrichiellaceae</taxon>
        <taxon>Cladophialophora</taxon>
    </lineage>
</organism>
<evidence type="ECO:0000313" key="2">
    <source>
        <dbReference type="EMBL" id="EXJ54702.1"/>
    </source>
</evidence>
<sequence>MTTATCANLPGPLYLPITYHQVGVGSVAPAWGVRVEFGDPGQVVSLTPRMSDLTLVANSGDCASSTDYDCLAWLGGTYDPTFSRTEATQTAAGWNGTLQGADPADFVLYNDVLTIGSNGRTVPGFPFATDNEAGWAYNISGSLLGLGLNSTFLQAMVDSGVAPSTSYGLWVGTRLNDEDPRDGLLMIGGYDSARANEFHTFDSRDTCTTCIILQDLTWESDAGSFSLLDEEATEFQVILVPAWESLRLPPSVFDAFGNATGGDYDTDLELWTYSAASFPSGSLNFTIKNGYSSSIPAEELFFYPRQYDTDGSLIVANETYKIGFVEKYENNDDSGKYLA</sequence>
<dbReference type="PROSITE" id="PS51767">
    <property type="entry name" value="PEPTIDASE_A1"/>
    <property type="match status" value="1"/>
</dbReference>
<name>W9VGE4_9EURO</name>
<accession>W9VGE4</accession>
<dbReference type="AlphaFoldDB" id="W9VGE4"/>
<dbReference type="Gene3D" id="2.40.70.10">
    <property type="entry name" value="Acid Proteases"/>
    <property type="match status" value="2"/>
</dbReference>
<evidence type="ECO:0000259" key="1">
    <source>
        <dbReference type="PROSITE" id="PS51767"/>
    </source>
</evidence>